<gene>
    <name evidence="1" type="ORF">Amon02_001148100</name>
</gene>
<dbReference type="Proteomes" id="UP001165064">
    <property type="component" value="Unassembled WGS sequence"/>
</dbReference>
<name>A0ACB5U6B7_AMBMO</name>
<reference evidence="1" key="1">
    <citation type="submission" date="2023-04" db="EMBL/GenBank/DDBJ databases">
        <title>Ambrosiozyma monospora NBRC 10751.</title>
        <authorList>
            <person name="Ichikawa N."/>
            <person name="Sato H."/>
            <person name="Tonouchi N."/>
        </authorList>
    </citation>
    <scope>NUCLEOTIDE SEQUENCE</scope>
    <source>
        <strain evidence="1">NBRC 10751</strain>
    </source>
</reference>
<proteinExistence type="predicted"/>
<comment type="caution">
    <text evidence="1">The sequence shown here is derived from an EMBL/GenBank/DDBJ whole genome shotgun (WGS) entry which is preliminary data.</text>
</comment>
<protein>
    <submittedName>
        <fullName evidence="1">Unnamed protein product</fullName>
    </submittedName>
</protein>
<organism evidence="1 2">
    <name type="scientific">Ambrosiozyma monospora</name>
    <name type="common">Yeast</name>
    <name type="synonym">Endomycopsis monosporus</name>
    <dbReference type="NCBI Taxonomy" id="43982"/>
    <lineage>
        <taxon>Eukaryota</taxon>
        <taxon>Fungi</taxon>
        <taxon>Dikarya</taxon>
        <taxon>Ascomycota</taxon>
        <taxon>Saccharomycotina</taxon>
        <taxon>Pichiomycetes</taxon>
        <taxon>Pichiales</taxon>
        <taxon>Pichiaceae</taxon>
        <taxon>Ambrosiozyma</taxon>
    </lineage>
</organism>
<dbReference type="EMBL" id="BSXS01012508">
    <property type="protein sequence ID" value="GMF02498.1"/>
    <property type="molecule type" value="Genomic_DNA"/>
</dbReference>
<evidence type="ECO:0000313" key="1">
    <source>
        <dbReference type="EMBL" id="GMF02498.1"/>
    </source>
</evidence>
<evidence type="ECO:0000313" key="2">
    <source>
        <dbReference type="Proteomes" id="UP001165064"/>
    </source>
</evidence>
<accession>A0ACB5U6B7</accession>
<keyword evidence="2" id="KW-1185">Reference proteome</keyword>
<sequence length="121" mass="14432">MYLISSFPKNILPLIFPALYELAQPELEAAEQRQQQQQTEFDYDESNNWNKSISSLAYSALKIFMDSNPIAYDRACMMYEDEMKTRESRKEIREQHWLKLENYVEKLKLGDSEIQKKVEIK</sequence>